<dbReference type="AlphaFoldDB" id="A0A2Z7ASJ0"/>
<dbReference type="EMBL" id="KV012830">
    <property type="protein sequence ID" value="KZV24356.1"/>
    <property type="molecule type" value="Genomic_DNA"/>
</dbReference>
<keyword evidence="2" id="KW-1185">Reference proteome</keyword>
<name>A0A2Z7ASJ0_9LAMI</name>
<gene>
    <name evidence="1" type="ORF">F511_25897</name>
</gene>
<protein>
    <submittedName>
        <fullName evidence="1">Uncharacterized protein</fullName>
    </submittedName>
</protein>
<evidence type="ECO:0000313" key="1">
    <source>
        <dbReference type="EMBL" id="KZV24356.1"/>
    </source>
</evidence>
<sequence>MVQTNEFDLVWRTPDLEVLEAAILYFMQALVWSGEAANRLTGAHNYIFMTRHSMDGVLNRNN</sequence>
<reference evidence="1 2" key="1">
    <citation type="journal article" date="2015" name="Proc. Natl. Acad. Sci. U.S.A.">
        <title>The resurrection genome of Boea hygrometrica: A blueprint for survival of dehydration.</title>
        <authorList>
            <person name="Xiao L."/>
            <person name="Yang G."/>
            <person name="Zhang L."/>
            <person name="Yang X."/>
            <person name="Zhao S."/>
            <person name="Ji Z."/>
            <person name="Zhou Q."/>
            <person name="Hu M."/>
            <person name="Wang Y."/>
            <person name="Chen M."/>
            <person name="Xu Y."/>
            <person name="Jin H."/>
            <person name="Xiao X."/>
            <person name="Hu G."/>
            <person name="Bao F."/>
            <person name="Hu Y."/>
            <person name="Wan P."/>
            <person name="Li L."/>
            <person name="Deng X."/>
            <person name="Kuang T."/>
            <person name="Xiang C."/>
            <person name="Zhu J.K."/>
            <person name="Oliver M.J."/>
            <person name="He Y."/>
        </authorList>
    </citation>
    <scope>NUCLEOTIDE SEQUENCE [LARGE SCALE GENOMIC DNA]</scope>
    <source>
        <strain evidence="2">cv. XS01</strain>
    </source>
</reference>
<accession>A0A2Z7ASJ0</accession>
<evidence type="ECO:0000313" key="2">
    <source>
        <dbReference type="Proteomes" id="UP000250235"/>
    </source>
</evidence>
<organism evidence="1 2">
    <name type="scientific">Dorcoceras hygrometricum</name>
    <dbReference type="NCBI Taxonomy" id="472368"/>
    <lineage>
        <taxon>Eukaryota</taxon>
        <taxon>Viridiplantae</taxon>
        <taxon>Streptophyta</taxon>
        <taxon>Embryophyta</taxon>
        <taxon>Tracheophyta</taxon>
        <taxon>Spermatophyta</taxon>
        <taxon>Magnoliopsida</taxon>
        <taxon>eudicotyledons</taxon>
        <taxon>Gunneridae</taxon>
        <taxon>Pentapetalae</taxon>
        <taxon>asterids</taxon>
        <taxon>lamiids</taxon>
        <taxon>Lamiales</taxon>
        <taxon>Gesneriaceae</taxon>
        <taxon>Didymocarpoideae</taxon>
        <taxon>Trichosporeae</taxon>
        <taxon>Loxocarpinae</taxon>
        <taxon>Dorcoceras</taxon>
    </lineage>
</organism>
<proteinExistence type="predicted"/>
<dbReference type="Proteomes" id="UP000250235">
    <property type="component" value="Unassembled WGS sequence"/>
</dbReference>